<feature type="domain" description="AMP-binding enzyme C-terminal" evidence="9">
    <location>
        <begin position="560"/>
        <end position="650"/>
    </location>
</feature>
<keyword evidence="12" id="KW-1185">Reference proteome</keyword>
<dbReference type="InterPro" id="IPR011904">
    <property type="entry name" value="Ac_CoA_lig"/>
</dbReference>
<keyword evidence="3 11" id="KW-0436">Ligase</keyword>
<proteinExistence type="inferred from homology"/>
<evidence type="ECO:0000256" key="7">
    <source>
        <dbReference type="NCBIfam" id="TIGR02188"/>
    </source>
</evidence>
<dbReference type="OrthoDB" id="9803968at2"/>
<dbReference type="GO" id="GO:0003987">
    <property type="term" value="F:acetate-CoA ligase activity"/>
    <property type="evidence" value="ECO:0007669"/>
    <property type="project" value="UniProtKB-UniRule"/>
</dbReference>
<dbReference type="InterPro" id="IPR045851">
    <property type="entry name" value="AMP-bd_C_sf"/>
</dbReference>
<dbReference type="Pfam" id="PF13193">
    <property type="entry name" value="AMP-binding_C"/>
    <property type="match status" value="1"/>
</dbReference>
<sequence length="686" mass="72855">MPHSAPSTAPAATTAAGRAPAITTLAAEAAAIAPSPAFTAQANVDAAFVDAARLDPVAFWEREAERLEWASPWHTAHEWRPTDASGRTIPEATWFAGGRLNAAVNCVDRHVAAGNGGKVAFHFEGERGDRRTVTYAELEREVARAANALAALGVGTGDRVVLYLPVLVETIVATLAVARLGAVHSLVFGGFSAEALRFRVADTGAKVVITSDGQFRRGEAVAVKSAVDQAVEGLAHVEHVLVVRRTGDETPEIPWTPGRDVWWHETVDVASAHHEAEAFDAETPLFIIYTSGTTGRPKGLVHTTGGYLTHVASTFHSVFDAKPDDVYWCTADLAWVTAHSYVLYGPLANGVTSVIFEGTPNTPHPGRHFEIIERYAVTTYYTAPTLIRSFMGWFPGGVPGEYDRSSIRLLGSVGEAINPAACEWFRQELGGGTAPIVDTWWQSETGGAVMAPLPGLSHLKPGSALRALPGFTTRVVDEHGDEVGRGEGGYLVIDGTWPGMARTVWGDAERYRDSYWARFADRGYFFSGDGARVDADGDIWLLGRVDDVINVSGHRLSTIEIESALVGHPDVTEAGVVGVSDERTGEAVVAFVVVVGVGVGDGAAGRGDGDADAAARMAGLRAHVAAAIGPIAKPRDIHFVPDLPKTRSGKIMRRLLVDLAEGRPLGDTTSLQDASVPARIGALIGR</sequence>
<dbReference type="PANTHER" id="PTHR24095:SF14">
    <property type="entry name" value="ACETYL-COENZYME A SYNTHETASE 1"/>
    <property type="match status" value="1"/>
</dbReference>
<evidence type="ECO:0000313" key="12">
    <source>
        <dbReference type="Proteomes" id="UP000433071"/>
    </source>
</evidence>
<evidence type="ECO:0000256" key="6">
    <source>
        <dbReference type="ARBA" id="ARBA00022990"/>
    </source>
</evidence>
<feature type="domain" description="AMP-dependent synthetase/ligase" evidence="8">
    <location>
        <begin position="110"/>
        <end position="502"/>
    </location>
</feature>
<dbReference type="GO" id="GO:0019427">
    <property type="term" value="P:acetyl-CoA biosynthetic process from acetate"/>
    <property type="evidence" value="ECO:0007669"/>
    <property type="project" value="UniProtKB-UniRule"/>
</dbReference>
<dbReference type="GO" id="GO:0016208">
    <property type="term" value="F:AMP binding"/>
    <property type="evidence" value="ECO:0007669"/>
    <property type="project" value="InterPro"/>
</dbReference>
<evidence type="ECO:0000256" key="1">
    <source>
        <dbReference type="ARBA" id="ARBA00006432"/>
    </source>
</evidence>
<dbReference type="RefSeq" id="WP_155053072.1">
    <property type="nucleotide sequence ID" value="NZ_BAAAIB010000001.1"/>
</dbReference>
<keyword evidence="4" id="KW-0547">Nucleotide-binding</keyword>
<dbReference type="EC" id="6.2.1.1" evidence="2 7"/>
<feature type="domain" description="Acetyl-coenzyme A synthetase N-terminal" evidence="10">
    <location>
        <begin position="50"/>
        <end position="106"/>
    </location>
</feature>
<comment type="caution">
    <text evidence="11">The sequence shown here is derived from an EMBL/GenBank/DDBJ whole genome shotgun (WGS) entry which is preliminary data.</text>
</comment>
<dbReference type="FunFam" id="3.40.50.12780:FF:000001">
    <property type="entry name" value="Acetyl-coenzyme A synthetase"/>
    <property type="match status" value="1"/>
</dbReference>
<evidence type="ECO:0000259" key="8">
    <source>
        <dbReference type="Pfam" id="PF00501"/>
    </source>
</evidence>
<evidence type="ECO:0000259" key="9">
    <source>
        <dbReference type="Pfam" id="PF13193"/>
    </source>
</evidence>
<keyword evidence="5" id="KW-0067">ATP-binding</keyword>
<keyword evidence="6" id="KW-0007">Acetylation</keyword>
<reference evidence="11 12" key="1">
    <citation type="submission" date="2019-11" db="EMBL/GenBank/DDBJ databases">
        <title>Agromyces kandeliae sp. nov., isolated from mangrove soil.</title>
        <authorList>
            <person name="Wang R."/>
        </authorList>
    </citation>
    <scope>NUCLEOTIDE SEQUENCE [LARGE SCALE GENOMIC DNA]</scope>
    <source>
        <strain evidence="11 12">JCM 11433</strain>
    </source>
</reference>
<dbReference type="InterPro" id="IPR032387">
    <property type="entry name" value="ACAS_N"/>
</dbReference>
<dbReference type="AlphaFoldDB" id="A0A6I3MDH4"/>
<evidence type="ECO:0000313" key="11">
    <source>
        <dbReference type="EMBL" id="MTH70047.1"/>
    </source>
</evidence>
<dbReference type="SUPFAM" id="SSF56801">
    <property type="entry name" value="Acetyl-CoA synthetase-like"/>
    <property type="match status" value="1"/>
</dbReference>
<dbReference type="PROSITE" id="PS00455">
    <property type="entry name" value="AMP_BINDING"/>
    <property type="match status" value="1"/>
</dbReference>
<organism evidence="11 12">
    <name type="scientific">Agromyces bracchium</name>
    <dbReference type="NCBI Taxonomy" id="88376"/>
    <lineage>
        <taxon>Bacteria</taxon>
        <taxon>Bacillati</taxon>
        <taxon>Actinomycetota</taxon>
        <taxon>Actinomycetes</taxon>
        <taxon>Micrococcales</taxon>
        <taxon>Microbacteriaceae</taxon>
        <taxon>Agromyces</taxon>
    </lineage>
</organism>
<name>A0A6I3MDH4_9MICO</name>
<dbReference type="GO" id="GO:0005829">
    <property type="term" value="C:cytosol"/>
    <property type="evidence" value="ECO:0007669"/>
    <property type="project" value="TreeGrafter"/>
</dbReference>
<dbReference type="PANTHER" id="PTHR24095">
    <property type="entry name" value="ACETYL-COENZYME A SYNTHETASE"/>
    <property type="match status" value="1"/>
</dbReference>
<evidence type="ECO:0000256" key="5">
    <source>
        <dbReference type="ARBA" id="ARBA00022840"/>
    </source>
</evidence>
<accession>A0A6I3MDH4</accession>
<dbReference type="Gene3D" id="3.30.300.30">
    <property type="match status" value="1"/>
</dbReference>
<protein>
    <recommendedName>
        <fullName evidence="2 7">Acetate--CoA ligase</fullName>
        <ecNumber evidence="2 7">6.2.1.1</ecNumber>
    </recommendedName>
</protein>
<dbReference type="Proteomes" id="UP000433071">
    <property type="component" value="Unassembled WGS sequence"/>
</dbReference>
<dbReference type="NCBIfam" id="TIGR02188">
    <property type="entry name" value="Ac_CoA_lig_AcsA"/>
    <property type="match status" value="1"/>
</dbReference>
<dbReference type="InterPro" id="IPR025110">
    <property type="entry name" value="AMP-bd_C"/>
</dbReference>
<dbReference type="Pfam" id="PF16177">
    <property type="entry name" value="ACAS_N"/>
    <property type="match status" value="1"/>
</dbReference>
<comment type="similarity">
    <text evidence="1">Belongs to the ATP-dependent AMP-binding enzyme family.</text>
</comment>
<dbReference type="EMBL" id="WMLB01000041">
    <property type="protein sequence ID" value="MTH70047.1"/>
    <property type="molecule type" value="Genomic_DNA"/>
</dbReference>
<dbReference type="GO" id="GO:0005524">
    <property type="term" value="F:ATP binding"/>
    <property type="evidence" value="ECO:0007669"/>
    <property type="project" value="UniProtKB-KW"/>
</dbReference>
<gene>
    <name evidence="11" type="primary">acs</name>
    <name evidence="11" type="ORF">GJ743_16875</name>
</gene>
<dbReference type="Gene3D" id="3.40.50.12780">
    <property type="entry name" value="N-terminal domain of ligase-like"/>
    <property type="match status" value="1"/>
</dbReference>
<dbReference type="InterPro" id="IPR000873">
    <property type="entry name" value="AMP-dep_synth/lig_dom"/>
</dbReference>
<evidence type="ECO:0000259" key="10">
    <source>
        <dbReference type="Pfam" id="PF16177"/>
    </source>
</evidence>
<evidence type="ECO:0000256" key="4">
    <source>
        <dbReference type="ARBA" id="ARBA00022741"/>
    </source>
</evidence>
<dbReference type="InterPro" id="IPR042099">
    <property type="entry name" value="ANL_N_sf"/>
</dbReference>
<dbReference type="InterPro" id="IPR020845">
    <property type="entry name" value="AMP-binding_CS"/>
</dbReference>
<dbReference type="Pfam" id="PF00501">
    <property type="entry name" value="AMP-binding"/>
    <property type="match status" value="1"/>
</dbReference>
<evidence type="ECO:0000256" key="2">
    <source>
        <dbReference type="ARBA" id="ARBA00013275"/>
    </source>
</evidence>
<dbReference type="NCBIfam" id="NF001208">
    <property type="entry name" value="PRK00174.1"/>
    <property type="match status" value="1"/>
</dbReference>
<evidence type="ECO:0000256" key="3">
    <source>
        <dbReference type="ARBA" id="ARBA00022598"/>
    </source>
</evidence>